<evidence type="ECO:0000256" key="1">
    <source>
        <dbReference type="ARBA" id="ARBA00023231"/>
    </source>
</evidence>
<proteinExistence type="inferred from homology"/>
<evidence type="ECO:0000313" key="3">
    <source>
        <dbReference type="EMBL" id="DAB37624.1"/>
    </source>
</evidence>
<organism evidence="3 4">
    <name type="scientific">Sulfuricurvum kujiense</name>
    <dbReference type="NCBI Taxonomy" id="148813"/>
    <lineage>
        <taxon>Bacteria</taxon>
        <taxon>Pseudomonadati</taxon>
        <taxon>Campylobacterota</taxon>
        <taxon>Epsilonproteobacteria</taxon>
        <taxon>Campylobacterales</taxon>
        <taxon>Sulfurimonadaceae</taxon>
        <taxon>Sulfuricurvum</taxon>
    </lineage>
</organism>
<evidence type="ECO:0000256" key="2">
    <source>
        <dbReference type="ARBA" id="ARBA00044954"/>
    </source>
</evidence>
<reference evidence="3 4" key="1">
    <citation type="journal article" date="2017" name="Front. Microbiol.">
        <title>Comparative Genomic Analysis of the Class Epsilonproteobacteria and Proposed Reclassification to Epsilonbacteraeota (phyl. nov.).</title>
        <authorList>
            <person name="Waite D.W."/>
            <person name="Vanwonterghem I."/>
            <person name="Rinke C."/>
            <person name="Parks D.H."/>
            <person name="Zhang Y."/>
            <person name="Takai K."/>
            <person name="Sievert S.M."/>
            <person name="Simon J."/>
            <person name="Campbell B.J."/>
            <person name="Hanson T.E."/>
            <person name="Woyke T."/>
            <person name="Klotz M.G."/>
            <person name="Hugenholtz P."/>
        </authorList>
    </citation>
    <scope>NUCLEOTIDE SEQUENCE [LARGE SCALE GENOMIC DNA]</scope>
    <source>
        <strain evidence="3">UBA12443</strain>
    </source>
</reference>
<dbReference type="InterPro" id="IPR007774">
    <property type="entry name" value="Put_N_fixation"/>
</dbReference>
<name>A0A2D3WIT0_9BACT</name>
<dbReference type="AlphaFoldDB" id="A0A2D3WIT0"/>
<comment type="caution">
    <text evidence="3">The sequence shown here is derived from an EMBL/GenBank/DDBJ whole genome shotgun (WGS) entry which is preliminary data.</text>
</comment>
<protein>
    <submittedName>
        <fullName evidence="3">Uncharacterized protein</fullName>
    </submittedName>
</protein>
<dbReference type="InterPro" id="IPR029012">
    <property type="entry name" value="Helix_hairpin_bin_sf"/>
</dbReference>
<sequence>MSEMNEAEHKKELAKLKRLAVEVASEIHDIVEDTVWTNHVKMPELAQKLYEAVEKANAYKAEHSL</sequence>
<evidence type="ECO:0000313" key="4">
    <source>
        <dbReference type="Proteomes" id="UP000228859"/>
    </source>
</evidence>
<accession>A0A2D3WIT0</accession>
<dbReference type="Proteomes" id="UP000228859">
    <property type="component" value="Unassembled WGS sequence"/>
</dbReference>
<comment type="similarity">
    <text evidence="2">Belongs to the UPF0437 family.</text>
</comment>
<keyword evidence="1" id="KW-0535">Nitrogen fixation</keyword>
<dbReference type="EMBL" id="DLUI01000145">
    <property type="protein sequence ID" value="DAB37624.1"/>
    <property type="molecule type" value="Genomic_DNA"/>
</dbReference>
<gene>
    <name evidence="3" type="ORF">CFH83_10115</name>
</gene>
<dbReference type="Gene3D" id="1.10.287.660">
    <property type="entry name" value="Helix hairpin bin"/>
    <property type="match status" value="1"/>
</dbReference>
<dbReference type="RefSeq" id="WP_294894573.1">
    <property type="nucleotide sequence ID" value="NZ_DLUI01000145.1"/>
</dbReference>
<dbReference type="Pfam" id="PF05082">
    <property type="entry name" value="Rop-like"/>
    <property type="match status" value="1"/>
</dbReference>